<name>A0AAN4UBC8_9ENTE</name>
<keyword evidence="8 16" id="KW-0378">Hydrolase</keyword>
<evidence type="ECO:0000256" key="14">
    <source>
        <dbReference type="ARBA" id="ARBA00023118"/>
    </source>
</evidence>
<evidence type="ECO:0000313" key="20">
    <source>
        <dbReference type="Proteomes" id="UP000886597"/>
    </source>
</evidence>
<evidence type="ECO:0000256" key="8">
    <source>
        <dbReference type="ARBA" id="ARBA00022801"/>
    </source>
</evidence>
<dbReference type="InterPro" id="IPR022765">
    <property type="entry name" value="Dna2/Cas4_DUF83"/>
</dbReference>
<evidence type="ECO:0000256" key="9">
    <source>
        <dbReference type="ARBA" id="ARBA00022806"/>
    </source>
</evidence>
<dbReference type="GO" id="GO:0046872">
    <property type="term" value="F:metal ion binding"/>
    <property type="evidence" value="ECO:0007669"/>
    <property type="project" value="UniProtKB-KW"/>
</dbReference>
<reference evidence="19" key="1">
    <citation type="submission" date="2019-08" db="EMBL/GenBank/DDBJ databases">
        <authorList>
            <person name="Ishikawa M."/>
            <person name="Suzuki T."/>
            <person name="Matsutani M."/>
        </authorList>
    </citation>
    <scope>NUCLEOTIDE SEQUENCE</scope>
    <source>
        <strain evidence="19">7C1</strain>
        <strain evidence="18">8C4</strain>
    </source>
</reference>
<comment type="cofactor">
    <cofactor evidence="1">
        <name>[4Fe-4S] cluster</name>
        <dbReference type="ChEBI" id="CHEBI:49883"/>
    </cofactor>
</comment>
<evidence type="ECO:0000313" key="18">
    <source>
        <dbReference type="EMBL" id="GEQ49202.1"/>
    </source>
</evidence>
<dbReference type="PANTHER" id="PTHR36531:SF6">
    <property type="entry name" value="DNA REPLICATION ATP-DEPENDENT HELICASE_NUCLEASE DNA2"/>
    <property type="match status" value="1"/>
</dbReference>
<evidence type="ECO:0000256" key="6">
    <source>
        <dbReference type="ARBA" id="ARBA00022723"/>
    </source>
</evidence>
<reference evidence="19" key="2">
    <citation type="journal article" date="2020" name="Int. Dairy J.">
        <title>Lactic acid bacterial diversity in Brie cheese focusing on salt concentration and pH of isolation medium and characterisation of halophilic and alkaliphilic lactic acid bacterial isolates.</title>
        <authorList>
            <person name="Unno R."/>
            <person name="Matsutani M."/>
            <person name="Suzuki T."/>
            <person name="Kodama K."/>
            <person name="Matsushita H."/>
            <person name="Yamasato K."/>
            <person name="Koizumi Y."/>
            <person name="Ishikawa M."/>
        </authorList>
    </citation>
    <scope>NUCLEOTIDE SEQUENCE</scope>
    <source>
        <strain evidence="19">7C1</strain>
        <strain evidence="18">8C4</strain>
    </source>
</reference>
<evidence type="ECO:0000256" key="12">
    <source>
        <dbReference type="ARBA" id="ARBA00023004"/>
    </source>
</evidence>
<comment type="similarity">
    <text evidence="2 16">Belongs to the CRISPR-associated exonuclease Cas4 family.</text>
</comment>
<feature type="domain" description="DUF83" evidence="17">
    <location>
        <begin position="12"/>
        <end position="199"/>
    </location>
</feature>
<dbReference type="GO" id="GO:0005524">
    <property type="term" value="F:ATP binding"/>
    <property type="evidence" value="ECO:0007669"/>
    <property type="project" value="UniProtKB-KW"/>
</dbReference>
<keyword evidence="11" id="KW-0067">ATP-binding</keyword>
<evidence type="ECO:0000313" key="19">
    <source>
        <dbReference type="EMBL" id="GEQ54343.1"/>
    </source>
</evidence>
<evidence type="ECO:0000256" key="4">
    <source>
        <dbReference type="ARBA" id="ARBA00020049"/>
    </source>
</evidence>
<keyword evidence="9" id="KW-0347">Helicase</keyword>
<keyword evidence="13 16" id="KW-0411">Iron-sulfur</keyword>
<dbReference type="GO" id="GO:0051536">
    <property type="term" value="F:iron-sulfur cluster binding"/>
    <property type="evidence" value="ECO:0007669"/>
    <property type="project" value="UniProtKB-KW"/>
</dbReference>
<evidence type="ECO:0000313" key="21">
    <source>
        <dbReference type="Proteomes" id="UP000886607"/>
    </source>
</evidence>
<sequence length="227" mass="26965">MSYVEDEYLMLSGIQHYYFCKRQWGLIHIDQQWAENSYTAEGQQLHKKADDPYIKEKRKDMFISRAIHVSSSSLGLSGILDVVEFYKDKKGISFQGKKGKWQPYIVEYKRGQPKKDKRDVIQLVAEVMCLEETLDCQISNSYLFYHSVNKKIKIDITKELRDLVHDFSAKMHFYYQHKKVPDAEFFKNCRLCSLYDICMPRMNKRPKNIDNYIENAIYSEADVCENY</sequence>
<keyword evidence="14 16" id="KW-0051">Antiviral defense</keyword>
<organism evidence="19 20">
    <name type="scientific">Tetragenococcus koreensis</name>
    <dbReference type="NCBI Taxonomy" id="290335"/>
    <lineage>
        <taxon>Bacteria</taxon>
        <taxon>Bacillati</taxon>
        <taxon>Bacillota</taxon>
        <taxon>Bacilli</taxon>
        <taxon>Lactobacillales</taxon>
        <taxon>Enterococcaceae</taxon>
        <taxon>Tetragenococcus</taxon>
    </lineage>
</organism>
<dbReference type="Gene3D" id="3.90.320.10">
    <property type="match status" value="1"/>
</dbReference>
<comment type="cofactor">
    <cofactor evidence="16">
        <name>Mg(2+)</name>
        <dbReference type="ChEBI" id="CHEBI:18420"/>
    </cofactor>
    <cofactor evidence="16">
        <name>Mn(2+)</name>
        <dbReference type="ChEBI" id="CHEBI:29035"/>
    </cofactor>
    <text evidence="16">Mg(2+) or Mn(2+) required for ssDNA cleavage activity.</text>
</comment>
<keyword evidence="5 16" id="KW-0540">Nuclease</keyword>
<evidence type="ECO:0000256" key="10">
    <source>
        <dbReference type="ARBA" id="ARBA00022839"/>
    </source>
</evidence>
<gene>
    <name evidence="18" type="ORF">TK11N_10540</name>
    <name evidence="19" type="ORF">TK2N_11870</name>
</gene>
<dbReference type="InterPro" id="IPR051827">
    <property type="entry name" value="Cas4_exonuclease"/>
</dbReference>
<keyword evidence="15 16" id="KW-0464">Manganese</keyword>
<keyword evidence="6 16" id="KW-0479">Metal-binding</keyword>
<keyword evidence="21" id="KW-1185">Reference proteome</keyword>
<evidence type="ECO:0000256" key="7">
    <source>
        <dbReference type="ARBA" id="ARBA00022741"/>
    </source>
</evidence>
<dbReference type="Proteomes" id="UP000886607">
    <property type="component" value="Unassembled WGS sequence"/>
</dbReference>
<keyword evidence="7" id="KW-0547">Nucleotide-binding</keyword>
<evidence type="ECO:0000259" key="17">
    <source>
        <dbReference type="Pfam" id="PF01930"/>
    </source>
</evidence>
<dbReference type="GO" id="GO:0004527">
    <property type="term" value="F:exonuclease activity"/>
    <property type="evidence" value="ECO:0007669"/>
    <property type="project" value="UniProtKB-KW"/>
</dbReference>
<evidence type="ECO:0000256" key="13">
    <source>
        <dbReference type="ARBA" id="ARBA00023014"/>
    </source>
</evidence>
<evidence type="ECO:0000256" key="15">
    <source>
        <dbReference type="ARBA" id="ARBA00023211"/>
    </source>
</evidence>
<comment type="function">
    <text evidence="16">CRISPR (clustered regularly interspaced short palindromic repeat) is an adaptive immune system that provides protection against mobile genetic elements (viruses, transposable elements and conjugative plasmids). CRISPR clusters contain sequences complementary to antecedent mobile elements and target invading nucleic acids. CRISPR clusters are transcribed and processed into CRISPR RNA (crRNA).</text>
</comment>
<dbReference type="EMBL" id="BKBQ01000015">
    <property type="protein sequence ID" value="GEQ54343.1"/>
    <property type="molecule type" value="Genomic_DNA"/>
</dbReference>
<dbReference type="GO" id="GO:0051607">
    <property type="term" value="P:defense response to virus"/>
    <property type="evidence" value="ECO:0007669"/>
    <property type="project" value="UniProtKB-KW"/>
</dbReference>
<keyword evidence="12 16" id="KW-0408">Iron</keyword>
<dbReference type="EC" id="3.1.12.1" evidence="3 16"/>
<comment type="cofactor">
    <cofactor evidence="16">
        <name>iron-sulfur cluster</name>
        <dbReference type="ChEBI" id="CHEBI:30408"/>
    </cofactor>
</comment>
<comment type="caution">
    <text evidence="19">The sequence shown here is derived from an EMBL/GenBank/DDBJ whole genome shotgun (WGS) entry which is preliminary data.</text>
</comment>
<dbReference type="EMBL" id="BKBO01000013">
    <property type="protein sequence ID" value="GEQ49202.1"/>
    <property type="molecule type" value="Genomic_DNA"/>
</dbReference>
<dbReference type="PANTHER" id="PTHR36531">
    <property type="entry name" value="CRISPR-ASSOCIATED EXONUCLEASE CAS4"/>
    <property type="match status" value="1"/>
</dbReference>
<dbReference type="Proteomes" id="UP000886597">
    <property type="component" value="Unassembled WGS sequence"/>
</dbReference>
<dbReference type="InterPro" id="IPR013343">
    <property type="entry name" value="CRISPR-assoc_prot_Cas4"/>
</dbReference>
<dbReference type="Pfam" id="PF01930">
    <property type="entry name" value="Cas_Cas4"/>
    <property type="match status" value="1"/>
</dbReference>
<evidence type="ECO:0000256" key="3">
    <source>
        <dbReference type="ARBA" id="ARBA00012768"/>
    </source>
</evidence>
<dbReference type="NCBIfam" id="TIGR00372">
    <property type="entry name" value="cas4"/>
    <property type="match status" value="1"/>
</dbReference>
<dbReference type="RefSeq" id="WP_202583821.1">
    <property type="nucleotide sequence ID" value="NZ_BKBO01000013.1"/>
</dbReference>
<evidence type="ECO:0000256" key="2">
    <source>
        <dbReference type="ARBA" id="ARBA00009189"/>
    </source>
</evidence>
<evidence type="ECO:0000256" key="5">
    <source>
        <dbReference type="ARBA" id="ARBA00022722"/>
    </source>
</evidence>
<protein>
    <recommendedName>
        <fullName evidence="4 16">CRISPR-associated exonuclease Cas4</fullName>
        <ecNumber evidence="3 16">3.1.12.1</ecNumber>
    </recommendedName>
</protein>
<evidence type="ECO:0000256" key="16">
    <source>
        <dbReference type="RuleBase" id="RU365022"/>
    </source>
</evidence>
<proteinExistence type="inferred from homology"/>
<dbReference type="GO" id="GO:0004386">
    <property type="term" value="F:helicase activity"/>
    <property type="evidence" value="ECO:0007669"/>
    <property type="project" value="UniProtKB-KW"/>
</dbReference>
<keyword evidence="10 16" id="KW-0269">Exonuclease</keyword>
<evidence type="ECO:0000256" key="11">
    <source>
        <dbReference type="ARBA" id="ARBA00022840"/>
    </source>
</evidence>
<dbReference type="AlphaFoldDB" id="A0AAN4UBC8"/>
<accession>A0AAN4UBC8</accession>
<evidence type="ECO:0000256" key="1">
    <source>
        <dbReference type="ARBA" id="ARBA00001966"/>
    </source>
</evidence>
<dbReference type="InterPro" id="IPR011604">
    <property type="entry name" value="PDDEXK-like_dom_sf"/>
</dbReference>